<evidence type="ECO:0000256" key="1">
    <source>
        <dbReference type="SAM" id="SignalP"/>
    </source>
</evidence>
<dbReference type="RefSeq" id="WP_107977457.1">
    <property type="nucleotide sequence ID" value="NZ_BMEZ01000019.1"/>
</dbReference>
<evidence type="ECO:0000313" key="3">
    <source>
        <dbReference type="EMBL" id="PTX46071.1"/>
    </source>
</evidence>
<feature type="domain" description="Peptidoglycan binding-like" evidence="2">
    <location>
        <begin position="97"/>
        <end position="139"/>
    </location>
</feature>
<dbReference type="AlphaFoldDB" id="A0A2T6AQG4"/>
<evidence type="ECO:0000259" key="2">
    <source>
        <dbReference type="Pfam" id="PF01471"/>
    </source>
</evidence>
<dbReference type="Proteomes" id="UP000244069">
    <property type="component" value="Unassembled WGS sequence"/>
</dbReference>
<proteinExistence type="predicted"/>
<accession>A0A2T6AQG4</accession>
<reference evidence="3 4" key="1">
    <citation type="submission" date="2018-04" db="EMBL/GenBank/DDBJ databases">
        <title>Genomic Encyclopedia of Archaeal and Bacterial Type Strains, Phase II (KMG-II): from individual species to whole genera.</title>
        <authorList>
            <person name="Goeker M."/>
        </authorList>
    </citation>
    <scope>NUCLEOTIDE SEQUENCE [LARGE SCALE GENOMIC DNA]</scope>
    <source>
        <strain evidence="3 4">DSM 29329</strain>
    </source>
</reference>
<dbReference type="EMBL" id="QBKN01000018">
    <property type="protein sequence ID" value="PTX46071.1"/>
    <property type="molecule type" value="Genomic_DNA"/>
</dbReference>
<feature type="signal peptide" evidence="1">
    <location>
        <begin position="1"/>
        <end position="18"/>
    </location>
</feature>
<keyword evidence="4" id="KW-1185">Reference proteome</keyword>
<comment type="caution">
    <text evidence="3">The sequence shown here is derived from an EMBL/GenBank/DDBJ whole genome shotgun (WGS) entry which is preliminary data.</text>
</comment>
<sequence length="162" mass="17503">MPRLLAPLTALGVLSACAMPAPQKTGAPERCWASETLQPAIYEQVMGEVQVIPAEIATDGTVLRAPVYRRAPVPRVVRPRDELRFETPCPDALTPEFIASLQRALAARGLFDAPITGELDAATRAAIRSYQSARGLDSDRLSAEMARDLGLMPIILPTPSDR</sequence>
<evidence type="ECO:0000313" key="4">
    <source>
        <dbReference type="Proteomes" id="UP000244069"/>
    </source>
</evidence>
<name>A0A2T6AQG4_9RHOB</name>
<dbReference type="Pfam" id="PF01471">
    <property type="entry name" value="PG_binding_1"/>
    <property type="match status" value="1"/>
</dbReference>
<dbReference type="InterPro" id="IPR036366">
    <property type="entry name" value="PGBDSf"/>
</dbReference>
<dbReference type="InterPro" id="IPR036365">
    <property type="entry name" value="PGBD-like_sf"/>
</dbReference>
<dbReference type="SUPFAM" id="SSF47090">
    <property type="entry name" value="PGBD-like"/>
    <property type="match status" value="1"/>
</dbReference>
<gene>
    <name evidence="3" type="ORF">C8N44_11847</name>
</gene>
<dbReference type="InterPro" id="IPR002477">
    <property type="entry name" value="Peptidoglycan-bd-like"/>
</dbReference>
<feature type="chain" id="PRO_5015419000" evidence="1">
    <location>
        <begin position="19"/>
        <end position="162"/>
    </location>
</feature>
<dbReference type="PROSITE" id="PS51257">
    <property type="entry name" value="PROKAR_LIPOPROTEIN"/>
    <property type="match status" value="1"/>
</dbReference>
<protein>
    <submittedName>
        <fullName evidence="3">Putative peptidoglycan binding protein</fullName>
    </submittedName>
</protein>
<keyword evidence="1" id="KW-0732">Signal</keyword>
<dbReference type="OrthoDB" id="7861420at2"/>
<organism evidence="3 4">
    <name type="scientific">Allosediminivita pacifica</name>
    <dbReference type="NCBI Taxonomy" id="1267769"/>
    <lineage>
        <taxon>Bacteria</taxon>
        <taxon>Pseudomonadati</taxon>
        <taxon>Pseudomonadota</taxon>
        <taxon>Alphaproteobacteria</taxon>
        <taxon>Rhodobacterales</taxon>
        <taxon>Paracoccaceae</taxon>
        <taxon>Allosediminivita</taxon>
    </lineage>
</organism>
<dbReference type="Gene3D" id="1.10.101.10">
    <property type="entry name" value="PGBD-like superfamily/PGBD"/>
    <property type="match status" value="1"/>
</dbReference>